<dbReference type="InterPro" id="IPR006127">
    <property type="entry name" value="ZnuA-like"/>
</dbReference>
<dbReference type="PANTHER" id="PTHR42953">
    <property type="entry name" value="HIGH-AFFINITY ZINC UPTAKE SYSTEM PROTEIN ZNUA-RELATED"/>
    <property type="match status" value="1"/>
</dbReference>
<dbReference type="InterPro" id="IPR006311">
    <property type="entry name" value="TAT_signal"/>
</dbReference>
<keyword evidence="7" id="KW-1185">Reference proteome</keyword>
<protein>
    <submittedName>
        <fullName evidence="6">Zinc ABC transporter substrate-binding protein</fullName>
    </submittedName>
</protein>
<sequence>MNSCSSVQRRSLLAGAAALLATPGVARAQSERAGPPRVLSTTAMIGDLVREIGGDRVQAETLLGEGVDPHTYKPTRADIARLSAADAVFYNGLLLEGQMTDVFVRLARGGKPVFAVTELLAADHLLQEDDGKDDPHVWMDVTLWAKAAERIRDALARLRPADAGTFRRYHNDLARRLESLDAYVMRVIGSIPEHARVLVTAHDAFGYFSRRYGIAIEGIQGLSTQGEAGLRRIQDLVELLVSRRIPAVFVETSVNDRNVRALVEGAAARGHRVAIGGALFSDAMGAPGTYEGTYIGMMDHNATVIARALGGTAPARGMSGRLAG</sequence>
<keyword evidence="3" id="KW-0479">Metal-binding</keyword>
<dbReference type="GO" id="GO:0030313">
    <property type="term" value="C:cell envelope"/>
    <property type="evidence" value="ECO:0007669"/>
    <property type="project" value="UniProtKB-SubCell"/>
</dbReference>
<dbReference type="Proteomes" id="UP000694001">
    <property type="component" value="Chromosome"/>
</dbReference>
<feature type="signal peptide" evidence="5">
    <location>
        <begin position="1"/>
        <end position="28"/>
    </location>
</feature>
<comment type="subcellular location">
    <subcellularLocation>
        <location evidence="1">Cell envelope</location>
    </subcellularLocation>
</comment>
<evidence type="ECO:0000256" key="2">
    <source>
        <dbReference type="ARBA" id="ARBA00022448"/>
    </source>
</evidence>
<dbReference type="Pfam" id="PF01297">
    <property type="entry name" value="ZnuA"/>
    <property type="match status" value="1"/>
</dbReference>
<dbReference type="RefSeq" id="WP_218286994.1">
    <property type="nucleotide sequence ID" value="NZ_CP076448.1"/>
</dbReference>
<evidence type="ECO:0000256" key="3">
    <source>
        <dbReference type="ARBA" id="ARBA00022723"/>
    </source>
</evidence>
<dbReference type="GO" id="GO:0046872">
    <property type="term" value="F:metal ion binding"/>
    <property type="evidence" value="ECO:0007669"/>
    <property type="project" value="UniProtKB-KW"/>
</dbReference>
<dbReference type="InterPro" id="IPR050492">
    <property type="entry name" value="Bact_metal-bind_prot9"/>
</dbReference>
<evidence type="ECO:0000313" key="7">
    <source>
        <dbReference type="Proteomes" id="UP000694001"/>
    </source>
</evidence>
<dbReference type="EMBL" id="CP076448">
    <property type="protein sequence ID" value="QXM25943.1"/>
    <property type="molecule type" value="Genomic_DNA"/>
</dbReference>
<dbReference type="KEGG" id="elio:KO353_07040"/>
<feature type="chain" id="PRO_5037311471" evidence="5">
    <location>
        <begin position="29"/>
        <end position="324"/>
    </location>
</feature>
<name>A0A975YKX5_9PROT</name>
<gene>
    <name evidence="6" type="ORF">KO353_07040</name>
</gene>
<dbReference type="GO" id="GO:0030001">
    <property type="term" value="P:metal ion transport"/>
    <property type="evidence" value="ECO:0007669"/>
    <property type="project" value="InterPro"/>
</dbReference>
<keyword evidence="4 5" id="KW-0732">Signal</keyword>
<accession>A0A975YKX5</accession>
<evidence type="ECO:0000256" key="5">
    <source>
        <dbReference type="SAM" id="SignalP"/>
    </source>
</evidence>
<keyword evidence="2" id="KW-0813">Transport</keyword>
<dbReference type="AlphaFoldDB" id="A0A975YKX5"/>
<proteinExistence type="predicted"/>
<evidence type="ECO:0000256" key="1">
    <source>
        <dbReference type="ARBA" id="ARBA00004196"/>
    </source>
</evidence>
<reference evidence="6" key="1">
    <citation type="submission" date="2021-06" db="EMBL/GenBank/DDBJ databases">
        <title>Elioraea tepida, sp. nov., a moderately thermophilic aerobic anoxygenic phototrophic bacterium isolated from an alkaline siliceous hot spring mat community in Yellowstone National Park, WY, USA.</title>
        <authorList>
            <person name="Saini M.K."/>
            <person name="Yoshida S."/>
            <person name="Sebastian A."/>
            <person name="Hirose S."/>
            <person name="Hara E."/>
            <person name="Tamaki H."/>
            <person name="Soulier N.T."/>
            <person name="Albert I."/>
            <person name="Hanada S."/>
            <person name="Bryant D.A."/>
            <person name="Tank M."/>
        </authorList>
    </citation>
    <scope>NUCLEOTIDE SEQUENCE</scope>
    <source>
        <strain evidence="6">MS-P2</strain>
    </source>
</reference>
<dbReference type="PROSITE" id="PS51318">
    <property type="entry name" value="TAT"/>
    <property type="match status" value="1"/>
</dbReference>
<evidence type="ECO:0000313" key="6">
    <source>
        <dbReference type="EMBL" id="QXM25943.1"/>
    </source>
</evidence>
<organism evidence="6 7">
    <name type="scientific">Elioraea tepida</name>
    <dbReference type="NCBI Taxonomy" id="2843330"/>
    <lineage>
        <taxon>Bacteria</taxon>
        <taxon>Pseudomonadati</taxon>
        <taxon>Pseudomonadota</taxon>
        <taxon>Alphaproteobacteria</taxon>
        <taxon>Acetobacterales</taxon>
        <taxon>Elioraeaceae</taxon>
        <taxon>Elioraea</taxon>
    </lineage>
</organism>
<dbReference type="PANTHER" id="PTHR42953:SF1">
    <property type="entry name" value="METAL-BINDING PROTEIN HI_0362-RELATED"/>
    <property type="match status" value="1"/>
</dbReference>
<evidence type="ECO:0000256" key="4">
    <source>
        <dbReference type="ARBA" id="ARBA00022729"/>
    </source>
</evidence>